<proteinExistence type="inferred from homology"/>
<sequence length="817" mass="89547">MDYISIIGAKEGNLKNISVDLPRSKWIVLTGVSGSGKTTLAIDVLYQECQRQYLEAIGYQGIRKPDIEAIRNVSPAIQIKQPVSNKNPRSTVGTVTDIYTDLRMLFEKLSTRSCPNCGKVIDSADCREETERSADDFKVFQYCPHCAHRMEKLTRSHFSYNTREGACATCQGLGEVLTVVEEKVLDEKLSLEEGAVAFWEGRYRDYQLEALVAACDHYGIPLKSNTPVKDFTPAQRVLLLEGTESEAVRRLFPAVPEPRTLAEGKFEGVLPNLWRRMADKKGNSKLQENYFESARCPECHGERLNKLSRSVTVKGTRLPELSGKALIGLTDWVSSLEARLQHNERLLAGVYVTDLKTKLKRILKLGLGYLSLDRQTMTLSGGEGQRLRLAAVLDSDLTGVIYILDEPTISLHPQDTEGLLTILRSLRDKGNTLLVIEHDTAVMAAANYLIDIGPGAGKYGGEIIGSGTLEQLKKQSRSVTGAYLNRKAAPRTLFRKGSGDFIEVKRADKHNLKHISVRFPSGCLICVTGISGSGKSTLVFDVLAKGDTAGSIKTNQVNGTKSFDRIVVVEQAPLTRMKRSNVATYSAAYTEIRKIFGRQPTAIEKGLTANHFSFNAKGGRCDHCEGLGVITTNLLFFEDQEVPCPVCSGKRFKDEVLSVTYRGHSINAVLGLSVEEGAELFADSPKISTILRLLKDVGLGYLELGQTTTTLSGGEAQRLKLATELLENKGKKNLYLIDEPTIGLHPLDVEKFLALLERMVDSGSTVVIVEHNPQVIAEADWIIDLGPGGGDAGGRVIAEGTPADIRNDVDSVTGKFI</sequence>
<comment type="subcellular location">
    <subcellularLocation>
        <location evidence="1">Cytoplasm</location>
    </subcellularLocation>
</comment>
<evidence type="ECO:0000256" key="4">
    <source>
        <dbReference type="ARBA" id="ARBA00022737"/>
    </source>
</evidence>
<dbReference type="Pfam" id="PF17755">
    <property type="entry name" value="UvrA_DNA-bind"/>
    <property type="match status" value="1"/>
</dbReference>
<evidence type="ECO:0000256" key="10">
    <source>
        <dbReference type="ARBA" id="ARBA00022840"/>
    </source>
</evidence>
<dbReference type="Proteomes" id="UP000076878">
    <property type="component" value="Unassembled WGS sequence"/>
</dbReference>
<dbReference type="Gene3D" id="1.10.8.280">
    <property type="entry name" value="ABC transporter ATPase domain-like"/>
    <property type="match status" value="1"/>
</dbReference>
<dbReference type="GO" id="GO:0005524">
    <property type="term" value="F:ATP binding"/>
    <property type="evidence" value="ECO:0007669"/>
    <property type="project" value="UniProtKB-KW"/>
</dbReference>
<dbReference type="GO" id="GO:0016887">
    <property type="term" value="F:ATP hydrolysis activity"/>
    <property type="evidence" value="ECO:0007669"/>
    <property type="project" value="InterPro"/>
</dbReference>
<keyword evidence="2" id="KW-0963">Cytoplasm</keyword>
<evidence type="ECO:0000256" key="3">
    <source>
        <dbReference type="ARBA" id="ARBA00022723"/>
    </source>
</evidence>
<keyword evidence="11" id="KW-0267">Excision nuclease</keyword>
<dbReference type="PANTHER" id="PTHR43152">
    <property type="entry name" value="UVRABC SYSTEM PROTEIN A"/>
    <property type="match status" value="1"/>
</dbReference>
<gene>
    <name evidence="19" type="ORF">SAMN05216375_10537</name>
    <name evidence="18" type="ORF">TR210_1113</name>
</gene>
<keyword evidence="7" id="KW-0228">DNA excision</keyword>
<evidence type="ECO:0000313" key="18">
    <source>
        <dbReference type="EMBL" id="CZQ93129.1"/>
    </source>
</evidence>
<dbReference type="InterPro" id="IPR003439">
    <property type="entry name" value="ABC_transporter-like_ATP-bd"/>
</dbReference>
<comment type="similarity">
    <text evidence="14">Belongs to the ABC transporter superfamily. UvrA family.</text>
</comment>
<keyword evidence="13" id="KW-0234">DNA repair</keyword>
<evidence type="ECO:0000259" key="17">
    <source>
        <dbReference type="PROSITE" id="PS50893"/>
    </source>
</evidence>
<evidence type="ECO:0000256" key="9">
    <source>
        <dbReference type="ARBA" id="ARBA00022833"/>
    </source>
</evidence>
<feature type="domain" description="ABC transporter" evidence="17">
    <location>
        <begin position="496"/>
        <end position="812"/>
    </location>
</feature>
<reference evidence="19 21" key="2">
    <citation type="submission" date="2016-10" db="EMBL/GenBank/DDBJ databases">
        <authorList>
            <person name="Varghese N."/>
            <person name="Submissions S."/>
        </authorList>
    </citation>
    <scope>NUCLEOTIDE SEQUENCE [LARGE SCALE GENOMIC DNA]</scope>
    <source>
        <strain evidence="19 21">DSM 22150</strain>
    </source>
</reference>
<keyword evidence="10" id="KW-0067">ATP-binding</keyword>
<keyword evidence="5" id="KW-0547">Nucleotide-binding</keyword>
<evidence type="ECO:0000256" key="11">
    <source>
        <dbReference type="ARBA" id="ARBA00022881"/>
    </source>
</evidence>
<dbReference type="InterPro" id="IPR041552">
    <property type="entry name" value="UvrA_DNA-bd"/>
</dbReference>
<keyword evidence="8" id="KW-0863">Zinc-finger</keyword>
<dbReference type="PANTHER" id="PTHR43152:SF3">
    <property type="entry name" value="UVRABC SYSTEM PROTEIN A"/>
    <property type="match status" value="1"/>
</dbReference>
<evidence type="ECO:0000256" key="13">
    <source>
        <dbReference type="ARBA" id="ARBA00023204"/>
    </source>
</evidence>
<dbReference type="GO" id="GO:0003677">
    <property type="term" value="F:DNA binding"/>
    <property type="evidence" value="ECO:0007669"/>
    <property type="project" value="UniProtKB-KW"/>
</dbReference>
<dbReference type="Gene3D" id="1.20.1580.10">
    <property type="entry name" value="ABC transporter ATPase like domain"/>
    <property type="match status" value="2"/>
</dbReference>
<dbReference type="SUPFAM" id="SSF52540">
    <property type="entry name" value="P-loop containing nucleoside triphosphate hydrolases"/>
    <property type="match status" value="2"/>
</dbReference>
<dbReference type="InterPro" id="IPR017871">
    <property type="entry name" value="ABC_transporter-like_CS"/>
</dbReference>
<evidence type="ECO:0000256" key="12">
    <source>
        <dbReference type="ARBA" id="ARBA00023125"/>
    </source>
</evidence>
<evidence type="ECO:0000256" key="7">
    <source>
        <dbReference type="ARBA" id="ARBA00022769"/>
    </source>
</evidence>
<evidence type="ECO:0000256" key="14">
    <source>
        <dbReference type="ARBA" id="ARBA00038000"/>
    </source>
</evidence>
<name>A0A143YN57_9LACT</name>
<dbReference type="PROSITE" id="PS00211">
    <property type="entry name" value="ABC_TRANSPORTER_1"/>
    <property type="match status" value="1"/>
</dbReference>
<evidence type="ECO:0000256" key="2">
    <source>
        <dbReference type="ARBA" id="ARBA00022490"/>
    </source>
</evidence>
<evidence type="ECO:0000256" key="15">
    <source>
        <dbReference type="ARBA" id="ARBA00039316"/>
    </source>
</evidence>
<keyword evidence="12" id="KW-0238">DNA-binding</keyword>
<organism evidence="18 20">
    <name type="scientific">Trichococcus ilyis</name>
    <dbReference type="NCBI Taxonomy" id="640938"/>
    <lineage>
        <taxon>Bacteria</taxon>
        <taxon>Bacillati</taxon>
        <taxon>Bacillota</taxon>
        <taxon>Bacilli</taxon>
        <taxon>Lactobacillales</taxon>
        <taxon>Carnobacteriaceae</taxon>
        <taxon>Trichococcus</taxon>
    </lineage>
</organism>
<dbReference type="GO" id="GO:0006281">
    <property type="term" value="P:DNA repair"/>
    <property type="evidence" value="ECO:0007669"/>
    <property type="project" value="UniProtKB-KW"/>
</dbReference>
<dbReference type="AlphaFoldDB" id="A0A143YN57"/>
<dbReference type="GO" id="GO:0005737">
    <property type="term" value="C:cytoplasm"/>
    <property type="evidence" value="ECO:0007669"/>
    <property type="project" value="UniProtKB-SubCell"/>
</dbReference>
<evidence type="ECO:0000256" key="16">
    <source>
        <dbReference type="ARBA" id="ARBA00042156"/>
    </source>
</evidence>
<accession>A0A143YN57</accession>
<evidence type="ECO:0000313" key="21">
    <source>
        <dbReference type="Proteomes" id="UP000199280"/>
    </source>
</evidence>
<keyword evidence="9" id="KW-0862">Zinc</keyword>
<dbReference type="InterPro" id="IPR027417">
    <property type="entry name" value="P-loop_NTPase"/>
</dbReference>
<reference evidence="18 20" key="1">
    <citation type="submission" date="2016-02" db="EMBL/GenBank/DDBJ databases">
        <authorList>
            <person name="Wen L."/>
            <person name="He K."/>
            <person name="Yang H."/>
        </authorList>
    </citation>
    <scope>NUCLEOTIDE SEQUENCE [LARGE SCALE GENOMIC DNA]</scope>
    <source>
        <strain evidence="18">Trichococcus_R210</strain>
    </source>
</reference>
<evidence type="ECO:0000256" key="8">
    <source>
        <dbReference type="ARBA" id="ARBA00022771"/>
    </source>
</evidence>
<dbReference type="STRING" id="640938.TR210_1113"/>
<evidence type="ECO:0000256" key="1">
    <source>
        <dbReference type="ARBA" id="ARBA00004496"/>
    </source>
</evidence>
<keyword evidence="4" id="KW-0677">Repeat</keyword>
<dbReference type="GO" id="GO:0004518">
    <property type="term" value="F:nuclease activity"/>
    <property type="evidence" value="ECO:0007669"/>
    <property type="project" value="UniProtKB-KW"/>
</dbReference>
<evidence type="ECO:0000256" key="6">
    <source>
        <dbReference type="ARBA" id="ARBA00022763"/>
    </source>
</evidence>
<protein>
    <recommendedName>
        <fullName evidence="15">UvrABC system protein A</fullName>
    </recommendedName>
    <alternativeName>
        <fullName evidence="16">Excinuclease ABC subunit A</fullName>
    </alternativeName>
</protein>
<dbReference type="PROSITE" id="PS50893">
    <property type="entry name" value="ABC_TRANSPORTER_2"/>
    <property type="match status" value="1"/>
</dbReference>
<dbReference type="Gene3D" id="3.40.50.300">
    <property type="entry name" value="P-loop containing nucleotide triphosphate hydrolases"/>
    <property type="match status" value="2"/>
</dbReference>
<keyword evidence="21" id="KW-1185">Reference proteome</keyword>
<evidence type="ECO:0000256" key="5">
    <source>
        <dbReference type="ARBA" id="ARBA00022741"/>
    </source>
</evidence>
<dbReference type="Proteomes" id="UP000199280">
    <property type="component" value="Unassembled WGS sequence"/>
</dbReference>
<evidence type="ECO:0000313" key="20">
    <source>
        <dbReference type="Proteomes" id="UP000076878"/>
    </source>
</evidence>
<keyword evidence="6" id="KW-0227">DNA damage</keyword>
<keyword evidence="3" id="KW-0479">Metal-binding</keyword>
<dbReference type="GO" id="GO:0008270">
    <property type="term" value="F:zinc ion binding"/>
    <property type="evidence" value="ECO:0007669"/>
    <property type="project" value="UniProtKB-KW"/>
</dbReference>
<dbReference type="EMBL" id="FNYT01000005">
    <property type="protein sequence ID" value="SEI92225.1"/>
    <property type="molecule type" value="Genomic_DNA"/>
</dbReference>
<dbReference type="EMBL" id="FJNB01000006">
    <property type="protein sequence ID" value="CZQ93129.1"/>
    <property type="molecule type" value="Genomic_DNA"/>
</dbReference>
<evidence type="ECO:0000313" key="19">
    <source>
        <dbReference type="EMBL" id="SEI92225.1"/>
    </source>
</evidence>
<dbReference type="OrthoDB" id="9809851at2"/>
<dbReference type="Pfam" id="PF00005">
    <property type="entry name" value="ABC_tran"/>
    <property type="match status" value="1"/>
</dbReference>